<dbReference type="NCBIfam" id="TIGR00054">
    <property type="entry name" value="RIP metalloprotease RseP"/>
    <property type="match status" value="1"/>
</dbReference>
<proteinExistence type="inferred from homology"/>
<keyword evidence="7 11" id="KW-0862">Zinc</keyword>
<dbReference type="GO" id="GO:0006508">
    <property type="term" value="P:proteolysis"/>
    <property type="evidence" value="ECO:0007669"/>
    <property type="project" value="UniProtKB-KW"/>
</dbReference>
<dbReference type="Pfam" id="PF17820">
    <property type="entry name" value="PDZ_6"/>
    <property type="match status" value="2"/>
</dbReference>
<keyword evidence="13" id="KW-1185">Reference proteome</keyword>
<sequence>MDALISIGKVALTIFEVVLLFNLMIVVHELGHYWAAKWRGLKVDRFQIWFGKPLWHKEVNGVKWGLGWIPAGGFVALPQMAPMETIEGGDASQRDALPKISPLDKIIVAFAGPLFSLLLAVVLAVIVNLVGTPMYTAEKTTTVGWVAEDSGAEEAGMQRGDKILKINDTPVDGWYASAGGVMSEVAFSEGPTVDVTVIPVGQTEPVVRTVPVAEKEKSGWFDRGMVRRLEIDGAVEAVVAGVTKGGPAERAGMLAGDRVVAVNDQPIEYSYQVTPFVDESEGKELTITVSRKLPQNEGVVLQTLKVTPQQPLSPEVLTERYMLGLGWGAGERTIEHPSVGSQISRSATAIFKMFGALLSPTSDVGVKDMGGPVAIGRGFYAMLSDDGWMKALALAVLINVNLAILNMMPLPVLDGGHIVMAIGEWIRKKPMSGRVLEVVQTGFAIALLSLMAYLTILDTKSFFGGGTREPLVFPQPEGVEEAPSEAAAQ</sequence>
<dbReference type="InterPro" id="IPR008915">
    <property type="entry name" value="Peptidase_M50"/>
</dbReference>
<dbReference type="EMBL" id="CP066776">
    <property type="protein sequence ID" value="QQL44802.1"/>
    <property type="molecule type" value="Genomic_DNA"/>
</dbReference>
<evidence type="ECO:0000256" key="11">
    <source>
        <dbReference type="RuleBase" id="RU362031"/>
    </source>
</evidence>
<dbReference type="PANTHER" id="PTHR42837">
    <property type="entry name" value="REGULATOR OF SIGMA-E PROTEASE RSEP"/>
    <property type="match status" value="1"/>
</dbReference>
<evidence type="ECO:0000256" key="9">
    <source>
        <dbReference type="ARBA" id="ARBA00023049"/>
    </source>
</evidence>
<dbReference type="CDD" id="cd23081">
    <property type="entry name" value="cpPDZ_EcRseP-like"/>
    <property type="match status" value="1"/>
</dbReference>
<dbReference type="GO" id="GO:0004222">
    <property type="term" value="F:metalloendopeptidase activity"/>
    <property type="evidence" value="ECO:0007669"/>
    <property type="project" value="InterPro"/>
</dbReference>
<evidence type="ECO:0000256" key="2">
    <source>
        <dbReference type="ARBA" id="ARBA00004141"/>
    </source>
</evidence>
<keyword evidence="5 11" id="KW-0812">Transmembrane</keyword>
<dbReference type="CDD" id="cd06163">
    <property type="entry name" value="S2P-M50_PDZ_RseP-like"/>
    <property type="match status" value="1"/>
</dbReference>
<evidence type="ECO:0000256" key="1">
    <source>
        <dbReference type="ARBA" id="ARBA00001947"/>
    </source>
</evidence>
<keyword evidence="4 12" id="KW-0645">Protease</keyword>
<keyword evidence="8 11" id="KW-1133">Transmembrane helix</keyword>
<evidence type="ECO:0000256" key="8">
    <source>
        <dbReference type="ARBA" id="ARBA00022989"/>
    </source>
</evidence>
<dbReference type="InterPro" id="IPR041489">
    <property type="entry name" value="PDZ_6"/>
</dbReference>
<dbReference type="GO" id="GO:0016020">
    <property type="term" value="C:membrane"/>
    <property type="evidence" value="ECO:0007669"/>
    <property type="project" value="UniProtKB-SubCell"/>
</dbReference>
<feature type="transmembrane region" description="Helical" evidence="11">
    <location>
        <begin position="12"/>
        <end position="35"/>
    </location>
</feature>
<keyword evidence="10 11" id="KW-0472">Membrane</keyword>
<dbReference type="PANTHER" id="PTHR42837:SF2">
    <property type="entry name" value="MEMBRANE METALLOPROTEASE ARASP2, CHLOROPLASTIC-RELATED"/>
    <property type="match status" value="1"/>
</dbReference>
<keyword evidence="11" id="KW-0479">Metal-binding</keyword>
<evidence type="ECO:0000256" key="5">
    <source>
        <dbReference type="ARBA" id="ARBA00022692"/>
    </source>
</evidence>
<organism evidence="12 13">
    <name type="scientific">Sulfuriroseicoccus oceanibius</name>
    <dbReference type="NCBI Taxonomy" id="2707525"/>
    <lineage>
        <taxon>Bacteria</taxon>
        <taxon>Pseudomonadati</taxon>
        <taxon>Verrucomicrobiota</taxon>
        <taxon>Verrucomicrobiia</taxon>
        <taxon>Verrucomicrobiales</taxon>
        <taxon>Verrucomicrobiaceae</taxon>
        <taxon>Sulfuriroseicoccus</taxon>
    </lineage>
</organism>
<feature type="transmembrane region" description="Helical" evidence="11">
    <location>
        <begin position="391"/>
        <end position="410"/>
    </location>
</feature>
<dbReference type="Proteomes" id="UP000475117">
    <property type="component" value="Chromosome"/>
</dbReference>
<dbReference type="KEGG" id="soa:G3M56_013115"/>
<comment type="cofactor">
    <cofactor evidence="1 11">
        <name>Zn(2+)</name>
        <dbReference type="ChEBI" id="CHEBI:29105"/>
    </cofactor>
</comment>
<dbReference type="RefSeq" id="WP_164365258.1">
    <property type="nucleotide sequence ID" value="NZ_CP066776.1"/>
</dbReference>
<name>A0A6B3LEW4_9BACT</name>
<protein>
    <recommendedName>
        <fullName evidence="11">Zinc metalloprotease</fullName>
        <ecNumber evidence="11">3.4.24.-</ecNumber>
    </recommendedName>
</protein>
<feature type="transmembrane region" description="Helical" evidence="11">
    <location>
        <begin position="106"/>
        <end position="130"/>
    </location>
</feature>
<dbReference type="InterPro" id="IPR036034">
    <property type="entry name" value="PDZ_sf"/>
</dbReference>
<keyword evidence="9 11" id="KW-0482">Metalloprotease</keyword>
<dbReference type="GO" id="GO:0046872">
    <property type="term" value="F:metal ion binding"/>
    <property type="evidence" value="ECO:0007669"/>
    <property type="project" value="UniProtKB-KW"/>
</dbReference>
<evidence type="ECO:0000313" key="13">
    <source>
        <dbReference type="Proteomes" id="UP000475117"/>
    </source>
</evidence>
<evidence type="ECO:0000256" key="6">
    <source>
        <dbReference type="ARBA" id="ARBA00022801"/>
    </source>
</evidence>
<dbReference type="SUPFAM" id="SSF50156">
    <property type="entry name" value="PDZ domain-like"/>
    <property type="match status" value="2"/>
</dbReference>
<evidence type="ECO:0000256" key="4">
    <source>
        <dbReference type="ARBA" id="ARBA00022670"/>
    </source>
</evidence>
<dbReference type="SMART" id="SM00228">
    <property type="entry name" value="PDZ"/>
    <property type="match status" value="2"/>
</dbReference>
<gene>
    <name evidence="12" type="primary">rseP</name>
    <name evidence="12" type="ORF">G3M56_013115</name>
</gene>
<comment type="subcellular location">
    <subcellularLocation>
        <location evidence="2">Membrane</location>
        <topology evidence="2">Multi-pass membrane protein</topology>
    </subcellularLocation>
</comment>
<evidence type="ECO:0000256" key="7">
    <source>
        <dbReference type="ARBA" id="ARBA00022833"/>
    </source>
</evidence>
<evidence type="ECO:0000256" key="3">
    <source>
        <dbReference type="ARBA" id="ARBA00007931"/>
    </source>
</evidence>
<dbReference type="EC" id="3.4.24.-" evidence="11"/>
<evidence type="ECO:0000256" key="10">
    <source>
        <dbReference type="ARBA" id="ARBA00023136"/>
    </source>
</evidence>
<dbReference type="Pfam" id="PF02163">
    <property type="entry name" value="Peptidase_M50"/>
    <property type="match status" value="1"/>
</dbReference>
<feature type="transmembrane region" description="Helical" evidence="11">
    <location>
        <begin position="438"/>
        <end position="457"/>
    </location>
</feature>
<comment type="similarity">
    <text evidence="3 11">Belongs to the peptidase M50B family.</text>
</comment>
<accession>A0A6B3LEW4</accession>
<dbReference type="AlphaFoldDB" id="A0A6B3LEW4"/>
<dbReference type="InterPro" id="IPR001478">
    <property type="entry name" value="PDZ"/>
</dbReference>
<reference evidence="12 13" key="1">
    <citation type="submission" date="2020-12" db="EMBL/GenBank/DDBJ databases">
        <title>Sulforoseuscoccus oceanibium gen. nov., sp. nov., a representative of the phylum Verrucomicrobia with special cytoplasmic membrane, and proposal of Sulforoseuscoccusaceae fam. nov.</title>
        <authorList>
            <person name="Xi F."/>
        </authorList>
    </citation>
    <scope>NUCLEOTIDE SEQUENCE [LARGE SCALE GENOMIC DNA]</scope>
    <source>
        <strain evidence="12 13">T37</strain>
    </source>
</reference>
<keyword evidence="6 11" id="KW-0378">Hydrolase</keyword>
<dbReference type="InterPro" id="IPR004387">
    <property type="entry name" value="Pept_M50_Zn"/>
</dbReference>
<evidence type="ECO:0000313" key="12">
    <source>
        <dbReference type="EMBL" id="QQL44802.1"/>
    </source>
</evidence>
<dbReference type="PROSITE" id="PS50106">
    <property type="entry name" value="PDZ"/>
    <property type="match status" value="1"/>
</dbReference>
<dbReference type="Gene3D" id="2.30.42.10">
    <property type="match status" value="2"/>
</dbReference>